<dbReference type="Proteomes" id="UP001295684">
    <property type="component" value="Unassembled WGS sequence"/>
</dbReference>
<dbReference type="EMBL" id="CAMPGE010004581">
    <property type="protein sequence ID" value="CAI2363432.1"/>
    <property type="molecule type" value="Genomic_DNA"/>
</dbReference>
<evidence type="ECO:0000313" key="1">
    <source>
        <dbReference type="EMBL" id="CAI2363432.1"/>
    </source>
</evidence>
<proteinExistence type="predicted"/>
<protein>
    <submittedName>
        <fullName evidence="1">Uncharacterized protein</fullName>
    </submittedName>
</protein>
<comment type="caution">
    <text evidence="1">The sequence shown here is derived from an EMBL/GenBank/DDBJ whole genome shotgun (WGS) entry which is preliminary data.</text>
</comment>
<organism evidence="1 2">
    <name type="scientific">Euplotes crassus</name>
    <dbReference type="NCBI Taxonomy" id="5936"/>
    <lineage>
        <taxon>Eukaryota</taxon>
        <taxon>Sar</taxon>
        <taxon>Alveolata</taxon>
        <taxon>Ciliophora</taxon>
        <taxon>Intramacronucleata</taxon>
        <taxon>Spirotrichea</taxon>
        <taxon>Hypotrichia</taxon>
        <taxon>Euplotida</taxon>
        <taxon>Euplotidae</taxon>
        <taxon>Moneuplotes</taxon>
    </lineage>
</organism>
<name>A0AAD1U6S1_EUPCR</name>
<sequence>MSYIFSSACKLDEDEVTVMKYTNETLKQQPSEDFTNIDEDEPFACIKNFSTQYEKYEREEGEKHERLNTEIDPRLWGDNSSGTKVVKVSCLSLSKQTLSSHQSSKYYTGDMSPGMKFQKSRHSKISSSLLNQFFKDKKRMSNSCEKAEISSNPFVVKNRSIKNKENNALNVQNSFNMTPNLSNRQKEFGEVSSRKILKAKTNVQDYKEKSDSSDESLEMVAFEHDSTEKPIRPDIDGSENIQERHSDLYSTHNVSRRVPRISTFIEKGATNSKRFETDFSMSVCEPYIKTENSLVTNDFGGIIKRRGRQRSQFEKGDICIKNYFTQCDKENFEPQTTYQTLNNSLNSINFGPKALTKVLFLLTPRNLIRRNLYISHRALKTPRNHPKIHSAYPTWPLPPMNKP</sequence>
<keyword evidence="2" id="KW-1185">Reference proteome</keyword>
<evidence type="ECO:0000313" key="2">
    <source>
        <dbReference type="Proteomes" id="UP001295684"/>
    </source>
</evidence>
<dbReference type="AlphaFoldDB" id="A0AAD1U6S1"/>
<gene>
    <name evidence="1" type="ORF">ECRASSUSDP1_LOCUS4768</name>
</gene>
<accession>A0AAD1U6S1</accession>
<reference evidence="1" key="1">
    <citation type="submission" date="2023-07" db="EMBL/GenBank/DDBJ databases">
        <authorList>
            <consortium name="AG Swart"/>
            <person name="Singh M."/>
            <person name="Singh A."/>
            <person name="Seah K."/>
            <person name="Emmerich C."/>
        </authorList>
    </citation>
    <scope>NUCLEOTIDE SEQUENCE</scope>
    <source>
        <strain evidence="1">DP1</strain>
    </source>
</reference>